<dbReference type="RefSeq" id="WP_029495586.1">
    <property type="nucleotide sequence ID" value="NZ_ATKH01000161.1"/>
</dbReference>
<name>A0AAC8WK81_9FUSO</name>
<dbReference type="AlphaFoldDB" id="A0AAC8WK81"/>
<gene>
    <name evidence="1" type="ORF">RN92_01915</name>
</gene>
<dbReference type="EMBL" id="CP013336">
    <property type="protein sequence ID" value="ALQ34726.1"/>
    <property type="molecule type" value="Genomic_DNA"/>
</dbReference>
<dbReference type="Proteomes" id="UP000068516">
    <property type="component" value="Chromosome"/>
</dbReference>
<evidence type="ECO:0000313" key="1">
    <source>
        <dbReference type="EMBL" id="ALQ34726.1"/>
    </source>
</evidence>
<reference evidence="1 2" key="1">
    <citation type="submission" date="2015-11" db="EMBL/GenBank/DDBJ databases">
        <authorList>
            <person name="Kook J.-K."/>
            <person name="Park S.-N."/>
            <person name="Lim Y.K."/>
            <person name="Jo E."/>
        </authorList>
    </citation>
    <scope>NUCLEOTIDE SEQUENCE [LARGE SCALE GENOMIC DNA]</scope>
    <source>
        <strain evidence="1 2">ChDC F206</strain>
    </source>
</reference>
<accession>A0AAC8WK81</accession>
<protein>
    <submittedName>
        <fullName evidence="1">Uncharacterized protein</fullName>
    </submittedName>
</protein>
<organism evidence="1 2">
    <name type="scientific">Fusobacterium hwasookii ChDC F206</name>
    <dbReference type="NCBI Taxonomy" id="1307443"/>
    <lineage>
        <taxon>Bacteria</taxon>
        <taxon>Fusobacteriati</taxon>
        <taxon>Fusobacteriota</taxon>
        <taxon>Fusobacteriia</taxon>
        <taxon>Fusobacteriales</taxon>
        <taxon>Fusobacteriaceae</taxon>
        <taxon>Fusobacterium</taxon>
    </lineage>
</organism>
<evidence type="ECO:0000313" key="2">
    <source>
        <dbReference type="Proteomes" id="UP000068516"/>
    </source>
</evidence>
<sequence length="240" mass="29773">MVDFRSILVERMEYKDSILYLYCKTFYKVVENDYYRKYDYNVYHKKVLKFKNVKRFEYYSSDEVYYHFLNELEDLRAELEIPYFHKIFNRSKKRNKLFISGMGYFDNFIAIEFKDDKKEKIVIDEKEKYLEIKKELLKILQSKKIKYKENNIKLEVIEKEDSYIINLEKGEKVATLSLRMPNSTRYYYIHYEEITNNFTHYDWYDEEYHTVSEIAEQLNIMLDRFLRERKNVSISTSKRY</sequence>
<dbReference type="GeneID" id="60658340"/>
<proteinExistence type="predicted"/>